<protein>
    <submittedName>
        <fullName evidence="1">Uncharacterized protein</fullName>
    </submittedName>
</protein>
<dbReference type="EMBL" id="JXXN02007789">
    <property type="protein sequence ID" value="THD18982.1"/>
    <property type="molecule type" value="Genomic_DNA"/>
</dbReference>
<dbReference type="Proteomes" id="UP000230066">
    <property type="component" value="Unassembled WGS sequence"/>
</dbReference>
<evidence type="ECO:0000313" key="1">
    <source>
        <dbReference type="EMBL" id="THD18982.1"/>
    </source>
</evidence>
<comment type="caution">
    <text evidence="1">The sequence shown here is derived from an EMBL/GenBank/DDBJ whole genome shotgun (WGS) entry which is preliminary data.</text>
</comment>
<name>A0A4E0RQ67_FASHE</name>
<reference evidence="1" key="1">
    <citation type="submission" date="2019-03" db="EMBL/GenBank/DDBJ databases">
        <title>Improved annotation for the trematode Fasciola hepatica.</title>
        <authorList>
            <person name="Choi Y.-J."/>
            <person name="Martin J."/>
            <person name="Mitreva M."/>
        </authorList>
    </citation>
    <scope>NUCLEOTIDE SEQUENCE [LARGE SCALE GENOMIC DNA]</scope>
</reference>
<evidence type="ECO:0000313" key="2">
    <source>
        <dbReference type="Proteomes" id="UP000230066"/>
    </source>
</evidence>
<accession>A0A4E0RQ67</accession>
<gene>
    <name evidence="1" type="ORF">D915_010368</name>
</gene>
<keyword evidence="2" id="KW-1185">Reference proteome</keyword>
<dbReference type="AlphaFoldDB" id="A0A4E0RQ67"/>
<proteinExistence type="predicted"/>
<organism evidence="1 2">
    <name type="scientific">Fasciola hepatica</name>
    <name type="common">Liver fluke</name>
    <dbReference type="NCBI Taxonomy" id="6192"/>
    <lineage>
        <taxon>Eukaryota</taxon>
        <taxon>Metazoa</taxon>
        <taxon>Spiralia</taxon>
        <taxon>Lophotrochozoa</taxon>
        <taxon>Platyhelminthes</taxon>
        <taxon>Trematoda</taxon>
        <taxon>Digenea</taxon>
        <taxon>Plagiorchiida</taxon>
        <taxon>Echinostomata</taxon>
        <taxon>Echinostomatoidea</taxon>
        <taxon>Fasciolidae</taxon>
        <taxon>Fasciola</taxon>
    </lineage>
</organism>
<sequence>MSTDYDIFLIKCHSNRCAGDRSQCRTNNGDHNNFGVQYTNVSTKLGQHRSSINSRNCTHPRICSVHTKSIYHCILNAMNIFGYSAYCQQFECKMTHGYLFRRRFNAASYSRNWLDSTTYRRESLLSVDRIHLSKAESVEAICKHHRKPSTLLFSSRLTMIPQIKTYWNSAFSVPNYPHLDGAHRQ</sequence>